<dbReference type="SMART" id="SM00345">
    <property type="entry name" value="HTH_GNTR"/>
    <property type="match status" value="1"/>
</dbReference>
<dbReference type="InterPro" id="IPR050679">
    <property type="entry name" value="Bact_HTH_transcr_reg"/>
</dbReference>
<gene>
    <name evidence="5" type="ORF">BN2476_610023</name>
</gene>
<reference evidence="5" key="1">
    <citation type="submission" date="2016-12" db="EMBL/GenBank/DDBJ databases">
        <authorList>
            <person name="Moulin L."/>
        </authorList>
    </citation>
    <scope>NUCLEOTIDE SEQUENCE [LARGE SCALE GENOMIC DNA]</scope>
    <source>
        <strain evidence="5">STM 7183</strain>
    </source>
</reference>
<keyword evidence="3" id="KW-0804">Transcription</keyword>
<dbReference type="PROSITE" id="PS50949">
    <property type="entry name" value="HTH_GNTR"/>
    <property type="match status" value="1"/>
</dbReference>
<dbReference type="PANTHER" id="PTHR44846">
    <property type="entry name" value="MANNOSYL-D-GLYCERATE TRANSPORT/METABOLISM SYSTEM REPRESSOR MNGR-RELATED"/>
    <property type="match status" value="1"/>
</dbReference>
<keyword evidence="1" id="KW-0805">Transcription regulation</keyword>
<dbReference type="Proteomes" id="UP000195569">
    <property type="component" value="Unassembled WGS sequence"/>
</dbReference>
<evidence type="ECO:0000259" key="4">
    <source>
        <dbReference type="PROSITE" id="PS50949"/>
    </source>
</evidence>
<proteinExistence type="predicted"/>
<dbReference type="InterPro" id="IPR000524">
    <property type="entry name" value="Tscrpt_reg_HTH_GntR"/>
</dbReference>
<accession>A0A1N7SKF4</accession>
<dbReference type="Gene3D" id="1.10.10.10">
    <property type="entry name" value="Winged helix-like DNA-binding domain superfamily/Winged helix DNA-binding domain"/>
    <property type="match status" value="1"/>
</dbReference>
<comment type="caution">
    <text evidence="5">The sequence shown here is derived from an EMBL/GenBank/DDBJ whole genome shotgun (WGS) entry which is preliminary data.</text>
</comment>
<keyword evidence="6" id="KW-1185">Reference proteome</keyword>
<dbReference type="Gene3D" id="3.40.1410.10">
    <property type="entry name" value="Chorismate lyase-like"/>
    <property type="match status" value="1"/>
</dbReference>
<dbReference type="InterPro" id="IPR011663">
    <property type="entry name" value="UTRA"/>
</dbReference>
<keyword evidence="2" id="KW-0238">DNA-binding</keyword>
<dbReference type="Pfam" id="PF07702">
    <property type="entry name" value="UTRA"/>
    <property type="match status" value="1"/>
</dbReference>
<dbReference type="PANTHER" id="PTHR44846:SF1">
    <property type="entry name" value="MANNOSYL-D-GLYCERATE TRANSPORT_METABOLISM SYSTEM REPRESSOR MNGR-RELATED"/>
    <property type="match status" value="1"/>
</dbReference>
<dbReference type="SUPFAM" id="SSF46785">
    <property type="entry name" value="Winged helix' DNA-binding domain"/>
    <property type="match status" value="1"/>
</dbReference>
<organism evidence="5 6">
    <name type="scientific">Paraburkholderia piptadeniae</name>
    <dbReference type="NCBI Taxonomy" id="1701573"/>
    <lineage>
        <taxon>Bacteria</taxon>
        <taxon>Pseudomonadati</taxon>
        <taxon>Pseudomonadota</taxon>
        <taxon>Betaproteobacteria</taxon>
        <taxon>Burkholderiales</taxon>
        <taxon>Burkholderiaceae</taxon>
        <taxon>Paraburkholderia</taxon>
    </lineage>
</organism>
<evidence type="ECO:0000313" key="6">
    <source>
        <dbReference type="Proteomes" id="UP000195569"/>
    </source>
</evidence>
<dbReference type="CDD" id="cd07377">
    <property type="entry name" value="WHTH_GntR"/>
    <property type="match status" value="1"/>
</dbReference>
<protein>
    <submittedName>
        <fullName evidence="5">Transcriptional regulator, GntR family</fullName>
    </submittedName>
</protein>
<dbReference type="SMART" id="SM00866">
    <property type="entry name" value="UTRA"/>
    <property type="match status" value="1"/>
</dbReference>
<dbReference type="GO" id="GO:0003700">
    <property type="term" value="F:DNA-binding transcription factor activity"/>
    <property type="evidence" value="ECO:0007669"/>
    <property type="project" value="InterPro"/>
</dbReference>
<evidence type="ECO:0000256" key="2">
    <source>
        <dbReference type="ARBA" id="ARBA00023125"/>
    </source>
</evidence>
<evidence type="ECO:0000256" key="1">
    <source>
        <dbReference type="ARBA" id="ARBA00023015"/>
    </source>
</evidence>
<dbReference type="EMBL" id="CYGY02000061">
    <property type="protein sequence ID" value="SIT47913.1"/>
    <property type="molecule type" value="Genomic_DNA"/>
</dbReference>
<dbReference type="InterPro" id="IPR036388">
    <property type="entry name" value="WH-like_DNA-bd_sf"/>
</dbReference>
<evidence type="ECO:0000313" key="5">
    <source>
        <dbReference type="EMBL" id="SIT47913.1"/>
    </source>
</evidence>
<feature type="domain" description="HTH gntR-type" evidence="4">
    <location>
        <begin position="14"/>
        <end position="82"/>
    </location>
</feature>
<dbReference type="Pfam" id="PF00392">
    <property type="entry name" value="GntR"/>
    <property type="match status" value="1"/>
</dbReference>
<dbReference type="GO" id="GO:0045892">
    <property type="term" value="P:negative regulation of DNA-templated transcription"/>
    <property type="evidence" value="ECO:0007669"/>
    <property type="project" value="TreeGrafter"/>
</dbReference>
<dbReference type="SUPFAM" id="SSF64288">
    <property type="entry name" value="Chorismate lyase-like"/>
    <property type="match status" value="1"/>
</dbReference>
<dbReference type="AlphaFoldDB" id="A0A1N7SKF4"/>
<dbReference type="InterPro" id="IPR036390">
    <property type="entry name" value="WH_DNA-bd_sf"/>
</dbReference>
<sequence length="247" mass="28279">MNVMEKMMHADDRLPRYQRLRDEMVALIAARHWKPGEAIPTEQALAKSYDVAVGTVRKAVDLLVAEGLLERFQGRGTFVRRASFDSSLFRFFRFQTRQGERRIPQSRILRREVVDAPSAVAATLQISSSARVIQMSRLRLIDDVPMLAEEIWLPYVRFAAFAQMDLNEVGDLLYPVYEAQCNQVVASATETLTVEAIDPLHARLLRIEPGTPAVVIERLAYGYDRQPLEWRRSRGPASEFIYQAEIR</sequence>
<dbReference type="GO" id="GO:0003677">
    <property type="term" value="F:DNA binding"/>
    <property type="evidence" value="ECO:0007669"/>
    <property type="project" value="UniProtKB-KW"/>
</dbReference>
<evidence type="ECO:0000256" key="3">
    <source>
        <dbReference type="ARBA" id="ARBA00023163"/>
    </source>
</evidence>
<name>A0A1N7SKF4_9BURK</name>
<dbReference type="InterPro" id="IPR028978">
    <property type="entry name" value="Chorismate_lyase_/UTRA_dom_sf"/>
</dbReference>